<keyword evidence="1" id="KW-0812">Transmembrane</keyword>
<protein>
    <submittedName>
        <fullName evidence="4">Glucoamylase</fullName>
    </submittedName>
</protein>
<dbReference type="Proteomes" id="UP001152797">
    <property type="component" value="Unassembled WGS sequence"/>
</dbReference>
<organism evidence="3">
    <name type="scientific">Cladocopium goreaui</name>
    <dbReference type="NCBI Taxonomy" id="2562237"/>
    <lineage>
        <taxon>Eukaryota</taxon>
        <taxon>Sar</taxon>
        <taxon>Alveolata</taxon>
        <taxon>Dinophyceae</taxon>
        <taxon>Suessiales</taxon>
        <taxon>Symbiodiniaceae</taxon>
        <taxon>Cladocopium</taxon>
    </lineage>
</organism>
<dbReference type="InterPro" id="IPR013783">
    <property type="entry name" value="Ig-like_fold"/>
</dbReference>
<keyword evidence="5" id="KW-1185">Reference proteome</keyword>
<feature type="domain" description="CBM20" evidence="2">
    <location>
        <begin position="1"/>
        <end position="107"/>
    </location>
</feature>
<dbReference type="EMBL" id="CAMXCT020001689">
    <property type="protein sequence ID" value="CAL1145629.1"/>
    <property type="molecule type" value="Genomic_DNA"/>
</dbReference>
<dbReference type="InterPro" id="IPR013784">
    <property type="entry name" value="Carb-bd-like_fold"/>
</dbReference>
<name>A0A9P1FWJ2_9DINO</name>
<dbReference type="GO" id="GO:0016020">
    <property type="term" value="C:membrane"/>
    <property type="evidence" value="ECO:0007669"/>
    <property type="project" value="TreeGrafter"/>
</dbReference>
<dbReference type="PANTHER" id="PTHR15048">
    <property type="entry name" value="STARCH-BINDING DOMAIN-CONTAINING PROTEIN 1"/>
    <property type="match status" value="1"/>
</dbReference>
<reference evidence="3" key="1">
    <citation type="submission" date="2022-10" db="EMBL/GenBank/DDBJ databases">
        <authorList>
            <person name="Chen Y."/>
            <person name="Dougan E. K."/>
            <person name="Chan C."/>
            <person name="Rhodes N."/>
            <person name="Thang M."/>
        </authorList>
    </citation>
    <scope>NUCLEOTIDE SEQUENCE</scope>
</reference>
<dbReference type="SUPFAM" id="SSF49452">
    <property type="entry name" value="Starch-binding domain-like"/>
    <property type="match status" value="1"/>
</dbReference>
<dbReference type="InterPro" id="IPR002044">
    <property type="entry name" value="CBM20"/>
</dbReference>
<dbReference type="GO" id="GO:2001070">
    <property type="term" value="F:starch binding"/>
    <property type="evidence" value="ECO:0007669"/>
    <property type="project" value="InterPro"/>
</dbReference>
<dbReference type="SMART" id="SM01065">
    <property type="entry name" value="CBM_2"/>
    <property type="match status" value="1"/>
</dbReference>
<dbReference type="Gene3D" id="2.60.40.10">
    <property type="entry name" value="Immunoglobulins"/>
    <property type="match status" value="1"/>
</dbReference>
<dbReference type="EMBL" id="CAMXCT030001689">
    <property type="protein sequence ID" value="CAL4779566.1"/>
    <property type="molecule type" value="Genomic_DNA"/>
</dbReference>
<keyword evidence="1" id="KW-1133">Transmembrane helix</keyword>
<dbReference type="OrthoDB" id="440291at2759"/>
<evidence type="ECO:0000313" key="3">
    <source>
        <dbReference type="EMBL" id="CAI3992254.1"/>
    </source>
</evidence>
<sequence length="292" mass="32968">MPVWVVFEVKCPTVNLEDVRIVGSLPELGSWEPSRALPLTASEHTYPSWRSAEVSLPSQVSEVVQYKYIKVFDGSLVQWEAGPNRFLDLSCLLERMVNYVDDLTFDVNDNVTRRSGNRIRFQETLKSAVTSVTTSRFASSVPSPLRTSQTPVEKTPSCLDELENIMRELRELELMNLASRPEIRRAMNAVGGAMEVERTGRHFPRHRGRLTVAMVALLMVPLMPLIVSAVLVSQQQPARLRYKSLVASAKEAVRQPLRRFLEPTDCAYAMPVQLHIRCNAGSAARCPPRRHR</sequence>
<gene>
    <name evidence="3" type="ORF">C1SCF055_LOCUS19097</name>
</gene>
<comment type="caution">
    <text evidence="3">The sequence shown here is derived from an EMBL/GenBank/DDBJ whole genome shotgun (WGS) entry which is preliminary data.</text>
</comment>
<accession>A0A9P1FWJ2</accession>
<evidence type="ECO:0000313" key="4">
    <source>
        <dbReference type="EMBL" id="CAL4779566.1"/>
    </source>
</evidence>
<evidence type="ECO:0000259" key="2">
    <source>
        <dbReference type="PROSITE" id="PS51166"/>
    </source>
</evidence>
<dbReference type="Pfam" id="PF00686">
    <property type="entry name" value="CBM_20"/>
    <property type="match status" value="1"/>
</dbReference>
<evidence type="ECO:0000313" key="5">
    <source>
        <dbReference type="Proteomes" id="UP001152797"/>
    </source>
</evidence>
<dbReference type="PROSITE" id="PS51166">
    <property type="entry name" value="CBM20"/>
    <property type="match status" value="1"/>
</dbReference>
<keyword evidence="1" id="KW-0472">Membrane</keyword>
<dbReference type="EMBL" id="CAMXCT010001689">
    <property type="protein sequence ID" value="CAI3992254.1"/>
    <property type="molecule type" value="Genomic_DNA"/>
</dbReference>
<dbReference type="AlphaFoldDB" id="A0A9P1FWJ2"/>
<feature type="transmembrane region" description="Helical" evidence="1">
    <location>
        <begin position="210"/>
        <end position="232"/>
    </location>
</feature>
<proteinExistence type="predicted"/>
<reference evidence="4 5" key="2">
    <citation type="submission" date="2024-05" db="EMBL/GenBank/DDBJ databases">
        <authorList>
            <person name="Chen Y."/>
            <person name="Shah S."/>
            <person name="Dougan E. K."/>
            <person name="Thang M."/>
            <person name="Chan C."/>
        </authorList>
    </citation>
    <scope>NUCLEOTIDE SEQUENCE [LARGE SCALE GENOMIC DNA]</scope>
</reference>
<dbReference type="CDD" id="cd05467">
    <property type="entry name" value="CBM20"/>
    <property type="match status" value="1"/>
</dbReference>
<evidence type="ECO:0000256" key="1">
    <source>
        <dbReference type="SAM" id="Phobius"/>
    </source>
</evidence>
<dbReference type="PANTHER" id="PTHR15048:SF0">
    <property type="entry name" value="STARCH-BINDING DOMAIN-CONTAINING PROTEIN 1"/>
    <property type="match status" value="1"/>
</dbReference>